<name>A0A0R1NZN9_9LACO</name>
<accession>A0A0R1NZN9</accession>
<dbReference type="OrthoDB" id="2330038at2"/>
<reference evidence="2 3" key="1">
    <citation type="journal article" date="2015" name="Genome Announc.">
        <title>Expanding the biotechnology potential of lactobacilli through comparative genomics of 213 strains and associated genera.</title>
        <authorList>
            <person name="Sun Z."/>
            <person name="Harris H.M."/>
            <person name="McCann A."/>
            <person name="Guo C."/>
            <person name="Argimon S."/>
            <person name="Zhang W."/>
            <person name="Yang X."/>
            <person name="Jeffery I.B."/>
            <person name="Cooney J.C."/>
            <person name="Kagawa T.F."/>
            <person name="Liu W."/>
            <person name="Song Y."/>
            <person name="Salvetti E."/>
            <person name="Wrobel A."/>
            <person name="Rasinkangas P."/>
            <person name="Parkhill J."/>
            <person name="Rea M.C."/>
            <person name="O'Sullivan O."/>
            <person name="Ritari J."/>
            <person name="Douillard F.P."/>
            <person name="Paul Ross R."/>
            <person name="Yang R."/>
            <person name="Briner A.E."/>
            <person name="Felis G.E."/>
            <person name="de Vos W.M."/>
            <person name="Barrangou R."/>
            <person name="Klaenhammer T.R."/>
            <person name="Caufield P.W."/>
            <person name="Cui Y."/>
            <person name="Zhang H."/>
            <person name="O'Toole P.W."/>
        </authorList>
    </citation>
    <scope>NUCLEOTIDE SEQUENCE [LARGE SCALE GENOMIC DNA]</scope>
    <source>
        <strain evidence="2 3">DSM 10532</strain>
    </source>
</reference>
<dbReference type="PATRIC" id="fig|1423748.3.peg.1385"/>
<organism evidence="2 3">
    <name type="scientific">Lactobacillus gallinarum DSM 10532 = JCM 2011</name>
    <dbReference type="NCBI Taxonomy" id="1423748"/>
    <lineage>
        <taxon>Bacteria</taxon>
        <taxon>Bacillati</taxon>
        <taxon>Bacillota</taxon>
        <taxon>Bacilli</taxon>
        <taxon>Lactobacillales</taxon>
        <taxon>Lactobacillaceae</taxon>
        <taxon>Lactobacillus</taxon>
    </lineage>
</organism>
<feature type="domain" description="Mub B2-like" evidence="1">
    <location>
        <begin position="123"/>
        <end position="204"/>
    </location>
</feature>
<sequence length="355" mass="39446">MPNSIAAYLVADDEIVDQNGYPLNAANYHYKNYNADLSKFIQDQVPSDKKTLVIKSEGPFKVGNKDYSKQPIYIYFKTQIPKKTGDGSYASDLNLTAKGIKVTLPQTSLSQPGNSYSDSGNQTVTENKTVKEIINYIYGNGTRKGQTAATQQIKEITYTRTGINNFDKTGIHWGAWSHSQEFESVASPNTKDSHYTIKSLDSIPVVTTSISEDGEINVGKTTAKVTKENGVTVLTYNVYYYAPEKASVTFWDDTTNEPLSTYLTANHQQDEFTDEYGYANDDSTKQAISFKGADAVVQFLTNHHFKFTGVTGAGSVSSDDYSKISYGDFIIMKLKIKTLFSTLSIKQKNKHKLLL</sequence>
<evidence type="ECO:0000313" key="2">
    <source>
        <dbReference type="EMBL" id="KRL25407.1"/>
    </source>
</evidence>
<proteinExistence type="predicted"/>
<protein>
    <recommendedName>
        <fullName evidence="1">Mub B2-like domain-containing protein</fullName>
    </recommendedName>
</protein>
<dbReference type="STRING" id="1423748.FC37_GL001323"/>
<dbReference type="Proteomes" id="UP000051311">
    <property type="component" value="Unassembled WGS sequence"/>
</dbReference>
<dbReference type="RefSeq" id="WP_025005808.1">
    <property type="nucleotide sequence ID" value="NZ_AZEL01000002.1"/>
</dbReference>
<dbReference type="AlphaFoldDB" id="A0A0R1NZN9"/>
<dbReference type="InterPro" id="IPR041495">
    <property type="entry name" value="Mub_B2"/>
</dbReference>
<comment type="caution">
    <text evidence="2">The sequence shown here is derived from an EMBL/GenBank/DDBJ whole genome shotgun (WGS) entry which is preliminary data.</text>
</comment>
<dbReference type="EMBL" id="AZEL01000002">
    <property type="protein sequence ID" value="KRL25407.1"/>
    <property type="molecule type" value="Genomic_DNA"/>
</dbReference>
<evidence type="ECO:0000259" key="1">
    <source>
        <dbReference type="Pfam" id="PF17966"/>
    </source>
</evidence>
<dbReference type="eggNOG" id="COG4932">
    <property type="taxonomic scope" value="Bacteria"/>
</dbReference>
<dbReference type="Pfam" id="PF17966">
    <property type="entry name" value="Muc_B2"/>
    <property type="match status" value="1"/>
</dbReference>
<evidence type="ECO:0000313" key="3">
    <source>
        <dbReference type="Proteomes" id="UP000051311"/>
    </source>
</evidence>
<gene>
    <name evidence="2" type="ORF">FC37_GL001323</name>
</gene>
<dbReference type="Gene3D" id="2.60.40.4300">
    <property type="match status" value="1"/>
</dbReference>